<dbReference type="Pfam" id="PF13561">
    <property type="entry name" value="adh_short_C2"/>
    <property type="match status" value="1"/>
</dbReference>
<reference evidence="4" key="1">
    <citation type="journal article" date="2019" name="Microbiol. Immunol.">
        <title>Molecular and phenotypic characterization of Leptospira johnsonii sp. nov., Leptospira ellinghausenii sp. nov. and Leptospira ryugenii sp. nov. isolated from soil and water in Japan.</title>
        <authorList>
            <person name="Masuzawa T."/>
            <person name="Saito M."/>
            <person name="Nakao R."/>
            <person name="Nikaido Y."/>
            <person name="Matsumoto M."/>
            <person name="Ogawa M."/>
            <person name="Yokoyama M."/>
            <person name="Hidaka Y."/>
            <person name="Tomita J."/>
            <person name="Sakakibara K."/>
            <person name="Suzuki K."/>
            <person name="Yasuda S."/>
            <person name="Sato H."/>
            <person name="Yamaguchi M."/>
            <person name="Yoshida S.I."/>
            <person name="Koizumi N."/>
            <person name="Kawamura Y."/>
        </authorList>
    </citation>
    <scope>NUCLEOTIDE SEQUENCE [LARGE SCALE GENOMIC DNA]</scope>
    <source>
        <strain evidence="4">E18</strain>
    </source>
</reference>
<proteinExistence type="inferred from homology"/>
<protein>
    <submittedName>
        <fullName evidence="3">Short-chain dehydrogenase</fullName>
    </submittedName>
</protein>
<dbReference type="GO" id="GO:0016491">
    <property type="term" value="F:oxidoreductase activity"/>
    <property type="evidence" value="ECO:0007669"/>
    <property type="project" value="UniProtKB-KW"/>
</dbReference>
<dbReference type="InterPro" id="IPR051122">
    <property type="entry name" value="SDR_DHRS6-like"/>
</dbReference>
<keyword evidence="2" id="KW-0560">Oxidoreductase</keyword>
<dbReference type="InterPro" id="IPR002347">
    <property type="entry name" value="SDR_fam"/>
</dbReference>
<dbReference type="SUPFAM" id="SSF51735">
    <property type="entry name" value="NAD(P)-binding Rossmann-fold domains"/>
    <property type="match status" value="1"/>
</dbReference>
<dbReference type="PRINTS" id="PR00081">
    <property type="entry name" value="GDHRDH"/>
</dbReference>
<evidence type="ECO:0000313" key="3">
    <source>
        <dbReference type="EMBL" id="GBF42232.1"/>
    </source>
</evidence>
<dbReference type="Gene3D" id="3.40.50.720">
    <property type="entry name" value="NAD(P)-binding Rossmann-like Domain"/>
    <property type="match status" value="1"/>
</dbReference>
<keyword evidence="4" id="KW-1185">Reference proteome</keyword>
<dbReference type="Proteomes" id="UP000245206">
    <property type="component" value="Unassembled WGS sequence"/>
</dbReference>
<evidence type="ECO:0000256" key="2">
    <source>
        <dbReference type="ARBA" id="ARBA00023002"/>
    </source>
</evidence>
<dbReference type="CDD" id="cd05233">
    <property type="entry name" value="SDR_c"/>
    <property type="match status" value="1"/>
</dbReference>
<evidence type="ECO:0000313" key="4">
    <source>
        <dbReference type="Proteomes" id="UP000245206"/>
    </source>
</evidence>
<accession>A0A2P2DC78</accession>
<organism evidence="3 4">
    <name type="scientific">Leptospira ellinghausenii</name>
    <dbReference type="NCBI Taxonomy" id="1917822"/>
    <lineage>
        <taxon>Bacteria</taxon>
        <taxon>Pseudomonadati</taxon>
        <taxon>Spirochaetota</taxon>
        <taxon>Spirochaetia</taxon>
        <taxon>Leptospirales</taxon>
        <taxon>Leptospiraceae</taxon>
        <taxon>Leptospira</taxon>
    </lineage>
</organism>
<name>A0A2P2DC78_9LEPT</name>
<dbReference type="PANTHER" id="PTHR43477">
    <property type="entry name" value="DIHYDROANTICAPSIN 7-DEHYDROGENASE"/>
    <property type="match status" value="1"/>
</dbReference>
<dbReference type="PANTHER" id="PTHR43477:SF1">
    <property type="entry name" value="DIHYDROANTICAPSIN 7-DEHYDROGENASE"/>
    <property type="match status" value="1"/>
</dbReference>
<evidence type="ECO:0000256" key="1">
    <source>
        <dbReference type="ARBA" id="ARBA00006484"/>
    </source>
</evidence>
<dbReference type="InterPro" id="IPR036291">
    <property type="entry name" value="NAD(P)-bd_dom_sf"/>
</dbReference>
<gene>
    <name evidence="3" type="ORF">LPTSP2_15190</name>
</gene>
<dbReference type="AlphaFoldDB" id="A0A2P2DC78"/>
<sequence length="232" mass="25078">MKLCIIGASSGIGKAIASLCIKEGHEVYGTYFQHSETDMSFAGYRKLNVLEEKLDLDFLPETLDGLVYCPGSVVLKPFVKVSADEFISDYQLQVIGMTKVIQAVLPRLKTSTQASIVVFSTVAVQSGFPFHSIVSASKGAIEGLTKALAAEFSPNIRVNCIAPSITETPLVGNLLNTIEKKEMSAKRHPLKKIGKPEDIANLVKFLLTEESSWMTGQVLPLDGGISTLRVSS</sequence>
<dbReference type="EMBL" id="BFAZ01000008">
    <property type="protein sequence ID" value="GBF42232.1"/>
    <property type="molecule type" value="Genomic_DNA"/>
</dbReference>
<dbReference type="OrthoDB" id="9803333at2"/>
<dbReference type="RefSeq" id="WP_108959353.1">
    <property type="nucleotide sequence ID" value="NZ_BFAZ01000008.1"/>
</dbReference>
<comment type="similarity">
    <text evidence="1">Belongs to the short-chain dehydrogenases/reductases (SDR) family.</text>
</comment>
<comment type="caution">
    <text evidence="3">The sequence shown here is derived from an EMBL/GenBank/DDBJ whole genome shotgun (WGS) entry which is preliminary data.</text>
</comment>